<feature type="compositionally biased region" description="Polar residues" evidence="10">
    <location>
        <begin position="678"/>
        <end position="692"/>
    </location>
</feature>
<evidence type="ECO:0000256" key="5">
    <source>
        <dbReference type="ARBA" id="ARBA00023125"/>
    </source>
</evidence>
<evidence type="ECO:0000256" key="10">
    <source>
        <dbReference type="SAM" id="MobiDB-lite"/>
    </source>
</evidence>
<feature type="region of interest" description="Disordered" evidence="10">
    <location>
        <begin position="1"/>
        <end position="170"/>
    </location>
</feature>
<evidence type="ECO:0000259" key="11">
    <source>
        <dbReference type="PROSITE" id="PS51030"/>
    </source>
</evidence>
<feature type="region of interest" description="Disordered" evidence="10">
    <location>
        <begin position="857"/>
        <end position="896"/>
    </location>
</feature>
<feature type="compositionally biased region" description="Polar residues" evidence="10">
    <location>
        <begin position="1654"/>
        <end position="1694"/>
    </location>
</feature>
<dbReference type="SMART" id="SM00399">
    <property type="entry name" value="ZnF_C4"/>
    <property type="match status" value="1"/>
</dbReference>
<dbReference type="GO" id="GO:0030154">
    <property type="term" value="P:cell differentiation"/>
    <property type="evidence" value="ECO:0007669"/>
    <property type="project" value="TreeGrafter"/>
</dbReference>
<dbReference type="InterPro" id="IPR013088">
    <property type="entry name" value="Znf_NHR/GATA"/>
</dbReference>
<keyword evidence="7 12" id="KW-0675">Receptor</keyword>
<gene>
    <name evidence="12" type="ORF">PoB_002210800</name>
</gene>
<evidence type="ECO:0000256" key="3">
    <source>
        <dbReference type="ARBA" id="ARBA00022833"/>
    </source>
</evidence>
<evidence type="ECO:0000256" key="9">
    <source>
        <dbReference type="SAM" id="Coils"/>
    </source>
</evidence>
<dbReference type="GO" id="GO:0048384">
    <property type="term" value="P:retinoic acid receptor signaling pathway"/>
    <property type="evidence" value="ECO:0007669"/>
    <property type="project" value="TreeGrafter"/>
</dbReference>
<feature type="compositionally biased region" description="Polar residues" evidence="10">
    <location>
        <begin position="1116"/>
        <end position="1129"/>
    </location>
</feature>
<feature type="compositionally biased region" description="Polar residues" evidence="10">
    <location>
        <begin position="1263"/>
        <end position="1291"/>
    </location>
</feature>
<keyword evidence="2" id="KW-0863">Zinc-finger</keyword>
<dbReference type="Gene3D" id="3.30.50.10">
    <property type="entry name" value="Erythroid Transcription Factor GATA-1, subunit A"/>
    <property type="match status" value="1"/>
</dbReference>
<dbReference type="PROSITE" id="PS51030">
    <property type="entry name" value="NUCLEAR_REC_DBD_2"/>
    <property type="match status" value="1"/>
</dbReference>
<feature type="region of interest" description="Disordered" evidence="10">
    <location>
        <begin position="247"/>
        <end position="362"/>
    </location>
</feature>
<organism evidence="12 13">
    <name type="scientific">Plakobranchus ocellatus</name>
    <dbReference type="NCBI Taxonomy" id="259542"/>
    <lineage>
        <taxon>Eukaryota</taxon>
        <taxon>Metazoa</taxon>
        <taxon>Spiralia</taxon>
        <taxon>Lophotrochozoa</taxon>
        <taxon>Mollusca</taxon>
        <taxon>Gastropoda</taxon>
        <taxon>Heterobranchia</taxon>
        <taxon>Euthyneura</taxon>
        <taxon>Panpulmonata</taxon>
        <taxon>Sacoglossa</taxon>
        <taxon>Placobranchoidea</taxon>
        <taxon>Plakobranchidae</taxon>
        <taxon>Plakobranchus</taxon>
    </lineage>
</organism>
<dbReference type="Pfam" id="PF00105">
    <property type="entry name" value="zf-C4"/>
    <property type="match status" value="1"/>
</dbReference>
<keyword evidence="3" id="KW-0862">Zinc</keyword>
<evidence type="ECO:0000256" key="7">
    <source>
        <dbReference type="ARBA" id="ARBA00023170"/>
    </source>
</evidence>
<dbReference type="PANTHER" id="PTHR24082">
    <property type="entry name" value="NUCLEAR HORMONE RECEPTOR"/>
    <property type="match status" value="1"/>
</dbReference>
<dbReference type="PRINTS" id="PR00047">
    <property type="entry name" value="STROIDFINGER"/>
</dbReference>
<dbReference type="SUPFAM" id="SSF57716">
    <property type="entry name" value="Glucocorticoid receptor-like (DNA-binding domain)"/>
    <property type="match status" value="1"/>
</dbReference>
<dbReference type="PROSITE" id="PS00031">
    <property type="entry name" value="NUCLEAR_REC_DBD_1"/>
    <property type="match status" value="1"/>
</dbReference>
<keyword evidence="13" id="KW-1185">Reference proteome</keyword>
<dbReference type="EMBL" id="BLXT01002522">
    <property type="protein sequence ID" value="GFN95602.1"/>
    <property type="molecule type" value="Genomic_DNA"/>
</dbReference>
<feature type="compositionally biased region" description="Polar residues" evidence="10">
    <location>
        <begin position="142"/>
        <end position="161"/>
    </location>
</feature>
<keyword evidence="4" id="KW-0805">Transcription regulation</keyword>
<dbReference type="PANTHER" id="PTHR24082:SF330">
    <property type="entry name" value="THYROID HORMONE RECEPTOR BETA"/>
    <property type="match status" value="1"/>
</dbReference>
<feature type="region of interest" description="Disordered" evidence="10">
    <location>
        <begin position="649"/>
        <end position="668"/>
    </location>
</feature>
<feature type="coiled-coil region" evidence="9">
    <location>
        <begin position="1232"/>
        <end position="1259"/>
    </location>
</feature>
<feature type="compositionally biased region" description="Low complexity" evidence="10">
    <location>
        <begin position="872"/>
        <end position="891"/>
    </location>
</feature>
<dbReference type="GO" id="GO:0000122">
    <property type="term" value="P:negative regulation of transcription by RNA polymerase II"/>
    <property type="evidence" value="ECO:0007669"/>
    <property type="project" value="TreeGrafter"/>
</dbReference>
<dbReference type="GO" id="GO:0008270">
    <property type="term" value="F:zinc ion binding"/>
    <property type="evidence" value="ECO:0007669"/>
    <property type="project" value="UniProtKB-KW"/>
</dbReference>
<feature type="compositionally biased region" description="Polar residues" evidence="10">
    <location>
        <begin position="11"/>
        <end position="26"/>
    </location>
</feature>
<dbReference type="GO" id="GO:0004879">
    <property type="term" value="F:nuclear receptor activity"/>
    <property type="evidence" value="ECO:0007669"/>
    <property type="project" value="TreeGrafter"/>
</dbReference>
<feature type="region of interest" description="Disordered" evidence="10">
    <location>
        <begin position="1116"/>
        <end position="1135"/>
    </location>
</feature>
<evidence type="ECO:0000256" key="2">
    <source>
        <dbReference type="ARBA" id="ARBA00022771"/>
    </source>
</evidence>
<evidence type="ECO:0000256" key="1">
    <source>
        <dbReference type="ARBA" id="ARBA00022723"/>
    </source>
</evidence>
<comment type="caution">
    <text evidence="12">The sequence shown here is derived from an EMBL/GenBank/DDBJ whole genome shotgun (WGS) entry which is preliminary data.</text>
</comment>
<evidence type="ECO:0000256" key="6">
    <source>
        <dbReference type="ARBA" id="ARBA00023163"/>
    </source>
</evidence>
<sequence>MVKAVKPVDPPQSQTTPSMSQNGRHNNASRHVAQNSSGRVAESPANVPPSTQANGPGPSQPSASRPNGIVPRAFVPATVTPKPQPPKPRKSIHALPTPLLPTVLKTLSSNQPSPHPQHTRHTAPSISLLPNGIIPISPGKDASSSSATTDQHLPSSSTTQPRTAASSSLPSLSASLSSTLASLSSARPLLNGYVSTPHLNGPLATQEPQTNVLPTGRKRKIETLCSSNGGSGVKNDATSHRESKMLNLEPATRLQSPKPSHPATDSHFPSATSLQSETTSHFPPPKSLKPDPSSFHSSSSSAGANQQKVQQESTVGKTTAKNGGGKAKQKASVAAKEPATDETSQDGTTFRKRAASTGRKTTNKKAYIPSYIQEGEPCAVCGDNSTGLHYRALTCEGCKGFFRRTIQKNKGELPKFVCKNNNSCVITVETRNNCNACRFRNCRSAKMDHTAVLNDRKREDLKQLINKNRLERQTMLQYKLTPEMQETLKRMGKAFKSKEVCTFYRYNSDKSLRELINTALSMVSNGPAVMHVLRFVKTLPGIEKVDTDDIIELARHHILDILLILLAEVWDNKTSELVFEDHRLGPDILSVEDQDYRLRGYSVVRDYAQNLARQKLANFEVKSELVPRRGIIDVQSEECQDASRTMELAQYGQSQHTTQQHHQQQLGELKKQVKNEFSHGQNSKSSNRTAPSPSLKGGDSAARIDKRRAKWPRNVSEMVNLFDKEARDTEHFGEIPKDRVAEKKVYLVAKANSRLVTPDGILLACLAGLRFFNTDDITLKDETTIQKNASVIRDALVRYLMSSRPTTVRLQTVLNGLCNLEELKLYHSDFVARISKLYRMPTKEDLDSVMSVELPTGTSTPVSWVDSEERYSAPPSNSSCSMSTESPTPSSNGAPAEIEDEVRPIMSSSVMNGFVNPSSKLEHMDMCRSKVERLLSRTEPDLSNNGLIPRPETFAVHTYRPIVETHEAEREIKDNVFANPKSFPLKNTVREEFTGITRVHTLGRAEREPEINTEVELYVVPSEVSRPSNSISNNKQTNDHSLQNLAQQSHVSTMSYSRARDQTCGEAMSLEPELSPMPLTRSNTREFTKDYRTISASLSKSDSPLGCRSLVASRLQSSTSPNALSSKPALSSWEDYSEGSRPEGIGFYFRNGRKFPSYSSPVDYQSSGNERLTLEAVSTLHEETSLKPGSAVLNPLHPYTFSPSQETHQSLTFKSYSSHSLEVEPLNLTLEKKNLQRQLQQVMQQAGVLEERLRSLDARRNQSSEMDYLDTSQAPTNAQDQQRARSSSFGGITSAPHHSAQDSRKFSPPPRSHIHYQSDYDQPSHSFVNQALAEPSLWARSHRETLDTHEMTQRSYDSHQQYVIDAAETNDPRRFPIPSPRLEYQSPVRNRATTNTFRAAQIHASPQAVYPQTRESVQVAVFQTIGDKSDHGVYQCAPSQDVYYEQPYSRDIDRTKTAGYTKYPSPPNNHMGQNRNVVARRNLLEGSTVAELLQRDSPGILMHHLKSSPKCKVPEPQSPSCQSLSWTQTSHSATPQQLPAISPPERSSTFLSLMRGEAKSSQYPLPQTPTEPVHSQIDHYRSPISQKGINFVLPSRGFRENLHDHQNTPLSPKFIHQTPGPSFVLEAANNANRAKMESSTCNSSVSLSVCMTNSGNNGSSNQHPVSTQVKKSPTKLSQNESSSASTADNPNTDHSLAGTARPNGSVRSKKSLKKRWLELHSNQESSDSFHLGSTRSQQVGPTESQQVDPTQNQQAGATKSQEVGPIQRQQVSLTLNQQEDPNARKETTERIALSSRRHLKPALKPRSASSRGRRSK</sequence>
<evidence type="ECO:0000256" key="4">
    <source>
        <dbReference type="ARBA" id="ARBA00023015"/>
    </source>
</evidence>
<dbReference type="InterPro" id="IPR050234">
    <property type="entry name" value="Nuclear_hormone_rcpt_NR1"/>
</dbReference>
<keyword evidence="6" id="KW-0804">Transcription</keyword>
<keyword evidence="8" id="KW-0539">Nucleus</keyword>
<accession>A0AAV3ZMC4</accession>
<keyword evidence="9" id="KW-0175">Coiled coil</keyword>
<name>A0AAV3ZMC4_9GAST</name>
<keyword evidence="1" id="KW-0479">Metal-binding</keyword>
<feature type="compositionally biased region" description="Polar residues" evidence="10">
    <location>
        <begin position="267"/>
        <end position="281"/>
    </location>
</feature>
<feature type="compositionally biased region" description="Low complexity" evidence="10">
    <location>
        <begin position="290"/>
        <end position="301"/>
    </location>
</feature>
<feature type="region of interest" description="Disordered" evidence="10">
    <location>
        <begin position="222"/>
        <end position="241"/>
    </location>
</feature>
<feature type="compositionally biased region" description="Low complexity" evidence="10">
    <location>
        <begin position="653"/>
        <end position="665"/>
    </location>
</feature>
<protein>
    <submittedName>
        <fullName evidence="12">Thyroid hormone receptor alpha</fullName>
    </submittedName>
</protein>
<dbReference type="Proteomes" id="UP000735302">
    <property type="component" value="Unassembled WGS sequence"/>
</dbReference>
<dbReference type="CDD" id="cd06916">
    <property type="entry name" value="NR_DBD_like"/>
    <property type="match status" value="1"/>
</dbReference>
<evidence type="ECO:0000313" key="13">
    <source>
        <dbReference type="Proteomes" id="UP000735302"/>
    </source>
</evidence>
<keyword evidence="5" id="KW-0238">DNA-binding</keyword>
<evidence type="ECO:0000256" key="8">
    <source>
        <dbReference type="ARBA" id="ARBA00023242"/>
    </source>
</evidence>
<feature type="compositionally biased region" description="Low complexity" evidence="10">
    <location>
        <begin position="95"/>
        <end position="107"/>
    </location>
</feature>
<dbReference type="InterPro" id="IPR001628">
    <property type="entry name" value="Znf_hrmn_rcpt"/>
</dbReference>
<feature type="domain" description="Nuclear receptor" evidence="11">
    <location>
        <begin position="375"/>
        <end position="454"/>
    </location>
</feature>
<feature type="region of interest" description="Disordered" evidence="10">
    <location>
        <begin position="675"/>
        <end position="709"/>
    </location>
</feature>
<evidence type="ECO:0000313" key="12">
    <source>
        <dbReference type="EMBL" id="GFN95602.1"/>
    </source>
</evidence>
<feature type="region of interest" description="Disordered" evidence="10">
    <location>
        <begin position="1654"/>
        <end position="1816"/>
    </location>
</feature>
<feature type="compositionally biased region" description="Polar residues" evidence="10">
    <location>
        <begin position="1720"/>
        <end position="1780"/>
    </location>
</feature>
<dbReference type="GO" id="GO:0000978">
    <property type="term" value="F:RNA polymerase II cis-regulatory region sequence-specific DNA binding"/>
    <property type="evidence" value="ECO:0007669"/>
    <property type="project" value="TreeGrafter"/>
</dbReference>
<proteinExistence type="predicted"/>
<dbReference type="GO" id="GO:0045944">
    <property type="term" value="P:positive regulation of transcription by RNA polymerase II"/>
    <property type="evidence" value="ECO:0007669"/>
    <property type="project" value="TreeGrafter"/>
</dbReference>
<feature type="compositionally biased region" description="Polar residues" evidence="10">
    <location>
        <begin position="302"/>
        <end position="313"/>
    </location>
</feature>
<reference evidence="12 13" key="1">
    <citation type="journal article" date="2021" name="Elife">
        <title>Chloroplast acquisition without the gene transfer in kleptoplastic sea slugs, Plakobranchus ocellatus.</title>
        <authorList>
            <person name="Maeda T."/>
            <person name="Takahashi S."/>
            <person name="Yoshida T."/>
            <person name="Shimamura S."/>
            <person name="Takaki Y."/>
            <person name="Nagai Y."/>
            <person name="Toyoda A."/>
            <person name="Suzuki Y."/>
            <person name="Arimoto A."/>
            <person name="Ishii H."/>
            <person name="Satoh N."/>
            <person name="Nishiyama T."/>
            <person name="Hasebe M."/>
            <person name="Maruyama T."/>
            <person name="Minagawa J."/>
            <person name="Obokata J."/>
            <person name="Shigenobu S."/>
        </authorList>
    </citation>
    <scope>NUCLEOTIDE SEQUENCE [LARGE SCALE GENOMIC DNA]</scope>
</reference>
<feature type="region of interest" description="Disordered" evidence="10">
    <location>
        <begin position="1263"/>
        <end position="1323"/>
    </location>
</feature>